<evidence type="ECO:0000259" key="2">
    <source>
        <dbReference type="PROSITE" id="PS51406"/>
    </source>
</evidence>
<organism evidence="3 4">
    <name type="scientific">Biomphalaria pfeifferi</name>
    <name type="common">Bloodfluke planorb</name>
    <name type="synonym">Freshwater snail</name>
    <dbReference type="NCBI Taxonomy" id="112525"/>
    <lineage>
        <taxon>Eukaryota</taxon>
        <taxon>Metazoa</taxon>
        <taxon>Spiralia</taxon>
        <taxon>Lophotrochozoa</taxon>
        <taxon>Mollusca</taxon>
        <taxon>Gastropoda</taxon>
        <taxon>Heterobranchia</taxon>
        <taxon>Euthyneura</taxon>
        <taxon>Panpulmonata</taxon>
        <taxon>Hygrophila</taxon>
        <taxon>Lymnaeoidea</taxon>
        <taxon>Planorbidae</taxon>
        <taxon>Biomphalaria</taxon>
    </lineage>
</organism>
<keyword evidence="4" id="KW-1185">Reference proteome</keyword>
<dbReference type="SMART" id="SM00186">
    <property type="entry name" value="FBG"/>
    <property type="match status" value="1"/>
</dbReference>
<dbReference type="SUPFAM" id="SSF56496">
    <property type="entry name" value="Fibrinogen C-terminal domain-like"/>
    <property type="match status" value="1"/>
</dbReference>
<evidence type="ECO:0000256" key="1">
    <source>
        <dbReference type="SAM" id="SignalP"/>
    </source>
</evidence>
<dbReference type="Proteomes" id="UP001233172">
    <property type="component" value="Unassembled WGS sequence"/>
</dbReference>
<evidence type="ECO:0000313" key="3">
    <source>
        <dbReference type="EMBL" id="KAK0046827.1"/>
    </source>
</evidence>
<dbReference type="Pfam" id="PF00147">
    <property type="entry name" value="Fibrinogen_C"/>
    <property type="match status" value="1"/>
</dbReference>
<name>A0AAD8B2H7_BIOPF</name>
<keyword evidence="1" id="KW-0732">Signal</keyword>
<dbReference type="Gene3D" id="3.90.215.10">
    <property type="entry name" value="Gamma Fibrinogen, chain A, domain 1"/>
    <property type="match status" value="1"/>
</dbReference>
<evidence type="ECO:0000313" key="4">
    <source>
        <dbReference type="Proteomes" id="UP001233172"/>
    </source>
</evidence>
<dbReference type="PANTHER" id="PTHR19143">
    <property type="entry name" value="FIBRINOGEN/TENASCIN/ANGIOPOEITIN"/>
    <property type="match status" value="1"/>
</dbReference>
<proteinExistence type="predicted"/>
<feature type="signal peptide" evidence="1">
    <location>
        <begin position="1"/>
        <end position="20"/>
    </location>
</feature>
<dbReference type="GO" id="GO:0005615">
    <property type="term" value="C:extracellular space"/>
    <property type="evidence" value="ECO:0007669"/>
    <property type="project" value="TreeGrafter"/>
</dbReference>
<feature type="domain" description="Fibrinogen C-terminal" evidence="2">
    <location>
        <begin position="33"/>
        <end position="247"/>
    </location>
</feature>
<dbReference type="InterPro" id="IPR002181">
    <property type="entry name" value="Fibrinogen_a/b/g_C_dom"/>
</dbReference>
<dbReference type="PANTHER" id="PTHR19143:SF327">
    <property type="entry name" value="FI21813P1-RELATED"/>
    <property type="match status" value="1"/>
</dbReference>
<dbReference type="InterPro" id="IPR036056">
    <property type="entry name" value="Fibrinogen-like_C"/>
</dbReference>
<dbReference type="PROSITE" id="PS51406">
    <property type="entry name" value="FIBRINOGEN_C_2"/>
    <property type="match status" value="1"/>
</dbReference>
<comment type="caution">
    <text evidence="3">The sequence shown here is derived from an EMBL/GenBank/DDBJ whole genome shotgun (WGS) entry which is preliminary data.</text>
</comment>
<protein>
    <submittedName>
        <fullName evidence="3">BpsFReDn14</fullName>
    </submittedName>
</protein>
<dbReference type="InterPro" id="IPR050373">
    <property type="entry name" value="Fibrinogen_C-term_domain"/>
</dbReference>
<dbReference type="AlphaFoldDB" id="A0AAD8B2H7"/>
<reference evidence="3" key="2">
    <citation type="submission" date="2023-04" db="EMBL/GenBank/DDBJ databases">
        <authorList>
            <person name="Bu L."/>
            <person name="Lu L."/>
            <person name="Laidemitt M.R."/>
            <person name="Zhang S.M."/>
            <person name="Mutuku M."/>
            <person name="Mkoji G."/>
            <person name="Steinauer M."/>
            <person name="Loker E.S."/>
        </authorList>
    </citation>
    <scope>NUCLEOTIDE SEQUENCE</scope>
    <source>
        <strain evidence="3">KasaAsao</strain>
        <tissue evidence="3">Whole Snail</tissue>
    </source>
</reference>
<reference evidence="3" key="1">
    <citation type="journal article" date="2023" name="PLoS Negl. Trop. Dis.">
        <title>A genome sequence for Biomphalaria pfeifferi, the major vector snail for the human-infecting parasite Schistosoma mansoni.</title>
        <authorList>
            <person name="Bu L."/>
            <person name="Lu L."/>
            <person name="Laidemitt M.R."/>
            <person name="Zhang S.M."/>
            <person name="Mutuku M."/>
            <person name="Mkoji G."/>
            <person name="Steinauer M."/>
            <person name="Loker E.S."/>
        </authorList>
    </citation>
    <scope>NUCLEOTIDE SEQUENCE</scope>
    <source>
        <strain evidence="3">KasaAsao</strain>
    </source>
</reference>
<sequence>MSLGKTCVAFLLCCAVFIEASPYSTDYTEALNANDKTQHKDCRSIMKAGYNMSGVYRLSLNGTNYNLPCEFKDGNAFTVILRRWSNSISFIQSWGAYESGFGHPQDNYWAGLSAIYALTTQGNNNLQINMQDWSGNNQNAVYSQFYLENRNTRYRLHVGPYRGSLPDELSYNNNMPFSTIDAPDPYGCASNMKAGWWYNYCSYTLPTGFYYPNGWYTPSGSMYDGIFWKDWYGYNYSLKFMSMTLSN</sequence>
<gene>
    <name evidence="3" type="ORF">Bpfe_023694</name>
</gene>
<dbReference type="InterPro" id="IPR014716">
    <property type="entry name" value="Fibrinogen_a/b/g_C_1"/>
</dbReference>
<feature type="chain" id="PRO_5042164066" evidence="1">
    <location>
        <begin position="21"/>
        <end position="247"/>
    </location>
</feature>
<accession>A0AAD8B2H7</accession>
<dbReference type="GO" id="GO:0005102">
    <property type="term" value="F:signaling receptor binding"/>
    <property type="evidence" value="ECO:0007669"/>
    <property type="project" value="TreeGrafter"/>
</dbReference>
<dbReference type="EMBL" id="JASAOG010000159">
    <property type="protein sequence ID" value="KAK0046827.1"/>
    <property type="molecule type" value="Genomic_DNA"/>
</dbReference>